<evidence type="ECO:0000256" key="2">
    <source>
        <dbReference type="ARBA" id="ARBA00022989"/>
    </source>
</evidence>
<feature type="transmembrane region" description="Helical" evidence="4">
    <location>
        <begin position="329"/>
        <end position="355"/>
    </location>
</feature>
<dbReference type="OrthoDB" id="9764596at2"/>
<dbReference type="PROSITE" id="PS50850">
    <property type="entry name" value="MFS"/>
    <property type="match status" value="1"/>
</dbReference>
<dbReference type="Proteomes" id="UP000000379">
    <property type="component" value="Chromosome"/>
</dbReference>
<dbReference type="InterPro" id="IPR036259">
    <property type="entry name" value="MFS_trans_sf"/>
</dbReference>
<dbReference type="GO" id="GO:0005886">
    <property type="term" value="C:plasma membrane"/>
    <property type="evidence" value="ECO:0007669"/>
    <property type="project" value="TreeGrafter"/>
</dbReference>
<proteinExistence type="predicted"/>
<dbReference type="Gene3D" id="1.20.1250.20">
    <property type="entry name" value="MFS general substrate transporter like domains"/>
    <property type="match status" value="2"/>
</dbReference>
<sequence length="463" mass="48668">MPTPLPRRLALGYGVAEVGASLSYNAINFFLLFFLVEVARLRPELAGAVLLLGRVFDAVTDPLMGVWSDRVRARRGTRTPFIARGALPFGLTFALLWALPALEHQGALLALAAAALLLHTLVYTFVQVPYLAMTPELAPDYESRTVLSGYRVVFATFASLVAAAAPPLLAAQFNAWRGLPEGAAFGWRAMGLLFGALMSLAYAATALAVREPARPGGRAAVPAARREGALRSLAAAHGYLPVLALFATLTLGLGTLSSILPFFLASRLQLPPAVQTGLLGLLFVVAALSVPLWTRLSSRLGKRGALSVGLALLAVSLPALVLMSPAGALSAALLLGTVVVGVGVGAVLLFPWAMLPDVLEFDALARGAARERRDGLLYAGFTFAQKLAFALAAALNGFMLGALGYRAGESVQPPSALAGVSWTVGGTAAFVFLLALPLVWRYPISRRAHEAARERLAARDAEV</sequence>
<evidence type="ECO:0000313" key="7">
    <source>
        <dbReference type="Proteomes" id="UP000000379"/>
    </source>
</evidence>
<feature type="transmembrane region" description="Helical" evidence="4">
    <location>
        <begin position="152"/>
        <end position="173"/>
    </location>
</feature>
<feature type="domain" description="Major facilitator superfamily (MFS) profile" evidence="5">
    <location>
        <begin position="1"/>
        <end position="443"/>
    </location>
</feature>
<evidence type="ECO:0000259" key="5">
    <source>
        <dbReference type="PROSITE" id="PS50850"/>
    </source>
</evidence>
<feature type="transmembrane region" description="Helical" evidence="4">
    <location>
        <begin position="419"/>
        <end position="440"/>
    </location>
</feature>
<feature type="transmembrane region" description="Helical" evidence="4">
    <location>
        <begin position="108"/>
        <end position="131"/>
    </location>
</feature>
<dbReference type="STRING" id="649638.Trad_2720"/>
<dbReference type="AlphaFoldDB" id="D7CUZ6"/>
<dbReference type="InterPro" id="IPR039672">
    <property type="entry name" value="MFS_2"/>
</dbReference>
<accession>D7CUZ6</accession>
<keyword evidence="7" id="KW-1185">Reference proteome</keyword>
<feature type="transmembrane region" description="Helical" evidence="4">
    <location>
        <begin position="376"/>
        <end position="399"/>
    </location>
</feature>
<dbReference type="GO" id="GO:0015293">
    <property type="term" value="F:symporter activity"/>
    <property type="evidence" value="ECO:0007669"/>
    <property type="project" value="InterPro"/>
</dbReference>
<reference evidence="6 7" key="2">
    <citation type="journal article" date="2011" name="Stand. Genomic Sci.">
        <title>Complete genome sequence of Truepera radiovictrix type strain (RQ-24).</title>
        <authorList>
            <person name="Ivanova N."/>
            <person name="Rohde C."/>
            <person name="Munk C."/>
            <person name="Nolan M."/>
            <person name="Lucas S."/>
            <person name="Del Rio T.G."/>
            <person name="Tice H."/>
            <person name="Deshpande S."/>
            <person name="Cheng J.F."/>
            <person name="Tapia R."/>
            <person name="Han C."/>
            <person name="Goodwin L."/>
            <person name="Pitluck S."/>
            <person name="Liolios K."/>
            <person name="Mavromatis K."/>
            <person name="Mikhailova N."/>
            <person name="Pati A."/>
            <person name="Chen A."/>
            <person name="Palaniappan K."/>
            <person name="Land M."/>
            <person name="Hauser L."/>
            <person name="Chang Y.J."/>
            <person name="Jeffries C.D."/>
            <person name="Brambilla E."/>
            <person name="Rohde M."/>
            <person name="Goker M."/>
            <person name="Tindall B.J."/>
            <person name="Woyke T."/>
            <person name="Bristow J."/>
            <person name="Eisen J.A."/>
            <person name="Markowitz V."/>
            <person name="Hugenholtz P."/>
            <person name="Kyrpides N.C."/>
            <person name="Klenk H.P."/>
            <person name="Lapidus A."/>
        </authorList>
    </citation>
    <scope>NUCLEOTIDE SEQUENCE [LARGE SCALE GENOMIC DNA]</scope>
    <source>
        <strain evidence="7">DSM 17093 / CIP 108686 / LMG 22925 / RQ-24</strain>
    </source>
</reference>
<dbReference type="eggNOG" id="COG2211">
    <property type="taxonomic scope" value="Bacteria"/>
</dbReference>
<dbReference type="PANTHER" id="PTHR11328:SF24">
    <property type="entry name" value="MAJOR FACILITATOR SUPERFAMILY (MFS) PROFILE DOMAIN-CONTAINING PROTEIN"/>
    <property type="match status" value="1"/>
</dbReference>
<name>D7CUZ6_TRURR</name>
<feature type="transmembrane region" description="Helical" evidence="4">
    <location>
        <begin position="230"/>
        <end position="253"/>
    </location>
</feature>
<dbReference type="HOGENOM" id="CLU_027408_6_0_0"/>
<keyword evidence="1 4" id="KW-0812">Transmembrane</keyword>
<keyword evidence="2 4" id="KW-1133">Transmembrane helix</keyword>
<dbReference type="InterPro" id="IPR020846">
    <property type="entry name" value="MFS_dom"/>
</dbReference>
<feature type="transmembrane region" description="Helical" evidence="4">
    <location>
        <begin position="81"/>
        <end position="102"/>
    </location>
</feature>
<reference evidence="7" key="1">
    <citation type="submission" date="2010-05" db="EMBL/GenBank/DDBJ databases">
        <title>The complete genome of Truepera radiovictris DSM 17093.</title>
        <authorList>
            <consortium name="US DOE Joint Genome Institute (JGI-PGF)"/>
            <person name="Lucas S."/>
            <person name="Copeland A."/>
            <person name="Lapidus A."/>
            <person name="Glavina del Rio T."/>
            <person name="Dalin E."/>
            <person name="Tice H."/>
            <person name="Bruce D."/>
            <person name="Goodwin L."/>
            <person name="Pitluck S."/>
            <person name="Kyrpides N."/>
            <person name="Mavromatis K."/>
            <person name="Ovchinnikova G."/>
            <person name="Munk A.C."/>
            <person name="Detter J.C."/>
            <person name="Han C."/>
            <person name="Tapia R."/>
            <person name="Land M."/>
            <person name="Hauser L."/>
            <person name="Markowitz V."/>
            <person name="Cheng J.-F."/>
            <person name="Hugenholtz P."/>
            <person name="Woyke T."/>
            <person name="Wu D."/>
            <person name="Tindall B."/>
            <person name="Pomrenke H.G."/>
            <person name="Brambilla E."/>
            <person name="Klenk H.-P."/>
            <person name="Eisen J.A."/>
        </authorList>
    </citation>
    <scope>NUCLEOTIDE SEQUENCE [LARGE SCALE GENOMIC DNA]</scope>
    <source>
        <strain evidence="7">DSM 17093 / CIP 108686 / LMG 22925 / RQ-24</strain>
    </source>
</reference>
<keyword evidence="3 4" id="KW-0472">Membrane</keyword>
<dbReference type="PANTHER" id="PTHR11328">
    <property type="entry name" value="MAJOR FACILITATOR SUPERFAMILY DOMAIN-CONTAINING PROTEIN"/>
    <property type="match status" value="1"/>
</dbReference>
<feature type="transmembrane region" description="Helical" evidence="4">
    <location>
        <begin position="185"/>
        <end position="209"/>
    </location>
</feature>
<organism evidence="6 7">
    <name type="scientific">Truepera radiovictrix (strain DSM 17093 / CIP 108686 / LMG 22925 / RQ-24)</name>
    <dbReference type="NCBI Taxonomy" id="649638"/>
    <lineage>
        <taxon>Bacteria</taxon>
        <taxon>Thermotogati</taxon>
        <taxon>Deinococcota</taxon>
        <taxon>Deinococci</taxon>
        <taxon>Trueperales</taxon>
        <taxon>Trueperaceae</taxon>
        <taxon>Truepera</taxon>
    </lineage>
</organism>
<gene>
    <name evidence="6" type="ordered locus">Trad_2720</name>
</gene>
<dbReference type="KEGG" id="tra:Trad_2720"/>
<feature type="transmembrane region" description="Helical" evidence="4">
    <location>
        <begin position="305"/>
        <end position="323"/>
    </location>
</feature>
<evidence type="ECO:0000313" key="6">
    <source>
        <dbReference type="EMBL" id="ADI15823.1"/>
    </source>
</evidence>
<dbReference type="GO" id="GO:0008643">
    <property type="term" value="P:carbohydrate transport"/>
    <property type="evidence" value="ECO:0007669"/>
    <property type="project" value="InterPro"/>
</dbReference>
<protein>
    <submittedName>
        <fullName evidence="6">Major facilitator superfamily MFS_1</fullName>
    </submittedName>
</protein>
<dbReference type="EMBL" id="CP002049">
    <property type="protein sequence ID" value="ADI15823.1"/>
    <property type="molecule type" value="Genomic_DNA"/>
</dbReference>
<evidence type="ECO:0000256" key="1">
    <source>
        <dbReference type="ARBA" id="ARBA00022692"/>
    </source>
</evidence>
<feature type="transmembrane region" description="Helical" evidence="4">
    <location>
        <begin position="273"/>
        <end position="293"/>
    </location>
</feature>
<evidence type="ECO:0000256" key="3">
    <source>
        <dbReference type="ARBA" id="ARBA00023136"/>
    </source>
</evidence>
<dbReference type="Pfam" id="PF13347">
    <property type="entry name" value="MFS_2"/>
    <property type="match status" value="1"/>
</dbReference>
<dbReference type="RefSeq" id="WP_013179183.1">
    <property type="nucleotide sequence ID" value="NC_014221.1"/>
</dbReference>
<evidence type="ECO:0000256" key="4">
    <source>
        <dbReference type="SAM" id="Phobius"/>
    </source>
</evidence>
<feature type="transmembrane region" description="Helical" evidence="4">
    <location>
        <begin position="12"/>
        <end position="36"/>
    </location>
</feature>
<dbReference type="SUPFAM" id="SSF103473">
    <property type="entry name" value="MFS general substrate transporter"/>
    <property type="match status" value="1"/>
</dbReference>